<sequence length="505" mass="55554">MKLLTLFIFVAAWVACVVAGPVAHAQARAPGDLIKAYNVSNSSIQTSSSGFDGTIVVQIESERQNVGDLRGSFMYGWIYDTLKIICNAPQLHGCAIGTARQLSRYGINGLNKQGDWNLGALSFDVTVKHYQFGKNNKNREMAYLMIGTVAKVLEEASNNDKNCYYYRDQRLCNVANRVTVHVPDGYGSTLDVSIKESFHMGTVKFNCLDVRKPTNTYLNTLMPQYQRAAGKTFNWNVYCGLHTDTASAAIEGRTAMDIAVRSTDISLDSSDAAVDGTLSVAIGTIQQQTGTLRGSDLYGVIYKTLEDLCPRYNSAIFECLHESAKITVYGIKSSKKMGHIYVTITVKEGRWGRSGDMRRLMIGTVAGVLEEASMQQSSCESKGQDGQLWFCNVPDFVQIVVPGGKGRMEVRISSEKVFAHYDCWGVVGHADNMVHALLPEYRQDTGMSMDQHVYCGRTLTRSALARAITKRSTNTSLETSDDDTAETAHCRFPGQPCGIQTLSDV</sequence>
<organism evidence="2 3">
    <name type="scientific">Pleomassaria siparia CBS 279.74</name>
    <dbReference type="NCBI Taxonomy" id="1314801"/>
    <lineage>
        <taxon>Eukaryota</taxon>
        <taxon>Fungi</taxon>
        <taxon>Dikarya</taxon>
        <taxon>Ascomycota</taxon>
        <taxon>Pezizomycotina</taxon>
        <taxon>Dothideomycetes</taxon>
        <taxon>Pleosporomycetidae</taxon>
        <taxon>Pleosporales</taxon>
        <taxon>Pleomassariaceae</taxon>
        <taxon>Pleomassaria</taxon>
    </lineage>
</organism>
<proteinExistence type="predicted"/>
<keyword evidence="3" id="KW-1185">Reference proteome</keyword>
<feature type="signal peptide" evidence="1">
    <location>
        <begin position="1"/>
        <end position="19"/>
    </location>
</feature>
<name>A0A6G1JRS4_9PLEO</name>
<dbReference type="Proteomes" id="UP000799428">
    <property type="component" value="Unassembled WGS sequence"/>
</dbReference>
<evidence type="ECO:0000256" key="1">
    <source>
        <dbReference type="SAM" id="SignalP"/>
    </source>
</evidence>
<protein>
    <submittedName>
        <fullName evidence="2">Uncharacterized protein</fullName>
    </submittedName>
</protein>
<keyword evidence="1" id="KW-0732">Signal</keyword>
<dbReference type="OrthoDB" id="3688572at2759"/>
<evidence type="ECO:0000313" key="2">
    <source>
        <dbReference type="EMBL" id="KAF2702867.1"/>
    </source>
</evidence>
<evidence type="ECO:0000313" key="3">
    <source>
        <dbReference type="Proteomes" id="UP000799428"/>
    </source>
</evidence>
<dbReference type="PROSITE" id="PS51257">
    <property type="entry name" value="PROKAR_LIPOPROTEIN"/>
    <property type="match status" value="1"/>
</dbReference>
<gene>
    <name evidence="2" type="ORF">K504DRAFT_464040</name>
</gene>
<dbReference type="EMBL" id="MU005792">
    <property type="protein sequence ID" value="KAF2702867.1"/>
    <property type="molecule type" value="Genomic_DNA"/>
</dbReference>
<feature type="chain" id="PRO_5026028598" evidence="1">
    <location>
        <begin position="20"/>
        <end position="505"/>
    </location>
</feature>
<reference evidence="2" key="1">
    <citation type="journal article" date="2020" name="Stud. Mycol.">
        <title>101 Dothideomycetes genomes: a test case for predicting lifestyles and emergence of pathogens.</title>
        <authorList>
            <person name="Haridas S."/>
            <person name="Albert R."/>
            <person name="Binder M."/>
            <person name="Bloem J."/>
            <person name="Labutti K."/>
            <person name="Salamov A."/>
            <person name="Andreopoulos B."/>
            <person name="Baker S."/>
            <person name="Barry K."/>
            <person name="Bills G."/>
            <person name="Bluhm B."/>
            <person name="Cannon C."/>
            <person name="Castanera R."/>
            <person name="Culley D."/>
            <person name="Daum C."/>
            <person name="Ezra D."/>
            <person name="Gonzalez J."/>
            <person name="Henrissat B."/>
            <person name="Kuo A."/>
            <person name="Liang C."/>
            <person name="Lipzen A."/>
            <person name="Lutzoni F."/>
            <person name="Magnuson J."/>
            <person name="Mondo S."/>
            <person name="Nolan M."/>
            <person name="Ohm R."/>
            <person name="Pangilinan J."/>
            <person name="Park H.-J."/>
            <person name="Ramirez L."/>
            <person name="Alfaro M."/>
            <person name="Sun H."/>
            <person name="Tritt A."/>
            <person name="Yoshinaga Y."/>
            <person name="Zwiers L.-H."/>
            <person name="Turgeon B."/>
            <person name="Goodwin S."/>
            <person name="Spatafora J."/>
            <person name="Crous P."/>
            <person name="Grigoriev I."/>
        </authorList>
    </citation>
    <scope>NUCLEOTIDE SEQUENCE</scope>
    <source>
        <strain evidence="2">CBS 279.74</strain>
    </source>
</reference>
<dbReference type="AlphaFoldDB" id="A0A6G1JRS4"/>
<accession>A0A6G1JRS4</accession>